<dbReference type="Gene3D" id="1.10.10.10">
    <property type="entry name" value="Winged helix-like DNA-binding domain superfamily/Winged helix DNA-binding domain"/>
    <property type="match status" value="1"/>
</dbReference>
<evidence type="ECO:0000256" key="2">
    <source>
        <dbReference type="ARBA" id="ARBA00023015"/>
    </source>
</evidence>
<gene>
    <name evidence="7" type="primary">deoR</name>
    <name evidence="7" type="ORF">I598_1758</name>
</gene>
<dbReference type="InterPro" id="IPR009057">
    <property type="entry name" value="Homeodomain-like_sf"/>
</dbReference>
<protein>
    <submittedName>
        <fullName evidence="7">Deoxyribonucleoside regulator</fullName>
    </submittedName>
</protein>
<evidence type="ECO:0000256" key="3">
    <source>
        <dbReference type="ARBA" id="ARBA00023125"/>
    </source>
</evidence>
<dbReference type="GO" id="GO:0003700">
    <property type="term" value="F:DNA-binding transcription factor activity"/>
    <property type="evidence" value="ECO:0007669"/>
    <property type="project" value="InterPro"/>
</dbReference>
<keyword evidence="2" id="KW-0805">Transcription regulation</keyword>
<dbReference type="InterPro" id="IPR007630">
    <property type="entry name" value="RNA_pol_sigma70_r4"/>
</dbReference>
<evidence type="ECO:0000256" key="1">
    <source>
        <dbReference type="ARBA" id="ARBA00010466"/>
    </source>
</evidence>
<dbReference type="GO" id="GO:0003677">
    <property type="term" value="F:DNA binding"/>
    <property type="evidence" value="ECO:0007669"/>
    <property type="project" value="UniProtKB-KW"/>
</dbReference>
<dbReference type="AlphaFoldDB" id="A0A168FBU3"/>
<comment type="similarity">
    <text evidence="1">Belongs to the SorC transcriptional regulatory family.</text>
</comment>
<evidence type="ECO:0000256" key="4">
    <source>
        <dbReference type="ARBA" id="ARBA00023163"/>
    </source>
</evidence>
<evidence type="ECO:0000259" key="5">
    <source>
        <dbReference type="Pfam" id="PF04198"/>
    </source>
</evidence>
<feature type="domain" description="RNA polymerase sigma-70 region 4" evidence="6">
    <location>
        <begin position="26"/>
        <end position="58"/>
    </location>
</feature>
<dbReference type="InterPro" id="IPR037171">
    <property type="entry name" value="NagB/RpiA_transferase-like"/>
</dbReference>
<keyword evidence="4" id="KW-0804">Transcription</keyword>
<dbReference type="Pfam" id="PF04545">
    <property type="entry name" value="Sigma70_r4"/>
    <property type="match status" value="1"/>
</dbReference>
<dbReference type="Pfam" id="PF04198">
    <property type="entry name" value="Sugar-bind"/>
    <property type="match status" value="1"/>
</dbReference>
<feature type="domain" description="Sugar-binding" evidence="5">
    <location>
        <begin position="79"/>
        <end position="326"/>
    </location>
</feature>
<proteinExistence type="inferred from homology"/>
<sequence length="329" mass="35569">MHGGSEGRILGDMTFSRDRDVVMAATMYYLQDMTMEAIARHLRTSRSTVSRMLRRARETGIVEITLRPAHSLAPGLGRELATRHGIEVYVVPVPDDADPAERLTQVALTSARLVARMVDSDMVLGIAWGTTVGAVAEHLAVKPTRGAHVVQLNGAANTRTSGYGYVGALLDRFASAFEAQPHYFPVPAFFDYAETRAAMWRERSVRRVLDVQARTDVALFSVGALESVVPSHVYAAGYLDPEDRAALRDAGAVGDVCTVFLRPDGTFRDLAINARATGPTPDQLARYPRRLCVAAGDGKVAPLRAALAAGVVTDLVVDEITATRLVEQP</sequence>
<dbReference type="GO" id="GO:0006352">
    <property type="term" value="P:DNA-templated transcription initiation"/>
    <property type="evidence" value="ECO:0007669"/>
    <property type="project" value="InterPro"/>
</dbReference>
<accession>A0A168FBU3</accession>
<dbReference type="SUPFAM" id="SSF46689">
    <property type="entry name" value="Homeodomain-like"/>
    <property type="match status" value="1"/>
</dbReference>
<dbReference type="PATRIC" id="fig|1300344.3.peg.1765"/>
<keyword evidence="3" id="KW-0238">DNA-binding</keyword>
<organism evidence="7 8">
    <name type="scientific">Isoptericola dokdonensis DS-3</name>
    <dbReference type="NCBI Taxonomy" id="1300344"/>
    <lineage>
        <taxon>Bacteria</taxon>
        <taxon>Bacillati</taxon>
        <taxon>Actinomycetota</taxon>
        <taxon>Actinomycetes</taxon>
        <taxon>Micrococcales</taxon>
        <taxon>Promicromonosporaceae</taxon>
        <taxon>Isoptericola</taxon>
    </lineage>
</organism>
<dbReference type="Proteomes" id="UP000076794">
    <property type="component" value="Chromosome"/>
</dbReference>
<evidence type="ECO:0000259" key="6">
    <source>
        <dbReference type="Pfam" id="PF04545"/>
    </source>
</evidence>
<reference evidence="7 8" key="1">
    <citation type="submission" date="2016-01" db="EMBL/GenBank/DDBJ databases">
        <title>Complete genome sequence of a soil Actinobacterium, Isoptericola dokdonensis DS-3.</title>
        <authorList>
            <person name="Kwon S.-K."/>
            <person name="Kim J.F."/>
        </authorList>
    </citation>
    <scope>NUCLEOTIDE SEQUENCE [LARGE SCALE GENOMIC DNA]</scope>
    <source>
        <strain evidence="7 8">DS-3</strain>
    </source>
</reference>
<dbReference type="GO" id="GO:0030246">
    <property type="term" value="F:carbohydrate binding"/>
    <property type="evidence" value="ECO:0007669"/>
    <property type="project" value="InterPro"/>
</dbReference>
<dbReference type="STRING" id="1300344.I598_1758"/>
<dbReference type="InterPro" id="IPR051054">
    <property type="entry name" value="SorC_transcr_regulators"/>
</dbReference>
<dbReference type="KEGG" id="ido:I598_1758"/>
<name>A0A168FBU3_9MICO</name>
<dbReference type="SUPFAM" id="SSF100950">
    <property type="entry name" value="NagB/RpiA/CoA transferase-like"/>
    <property type="match status" value="1"/>
</dbReference>
<evidence type="ECO:0000313" key="7">
    <source>
        <dbReference type="EMBL" id="ANC31306.1"/>
    </source>
</evidence>
<dbReference type="PANTHER" id="PTHR34294">
    <property type="entry name" value="TRANSCRIPTIONAL REGULATOR-RELATED"/>
    <property type="match status" value="1"/>
</dbReference>
<dbReference type="InterPro" id="IPR007324">
    <property type="entry name" value="Sugar-bd_dom_put"/>
</dbReference>
<evidence type="ECO:0000313" key="8">
    <source>
        <dbReference type="Proteomes" id="UP000076794"/>
    </source>
</evidence>
<dbReference type="EMBL" id="CP014209">
    <property type="protein sequence ID" value="ANC31306.1"/>
    <property type="molecule type" value="Genomic_DNA"/>
</dbReference>
<dbReference type="Gene3D" id="3.40.50.1360">
    <property type="match status" value="1"/>
</dbReference>
<dbReference type="PANTHER" id="PTHR34294:SF1">
    <property type="entry name" value="TRANSCRIPTIONAL REGULATOR LSRR"/>
    <property type="match status" value="1"/>
</dbReference>
<keyword evidence="8" id="KW-1185">Reference proteome</keyword>
<dbReference type="InterPro" id="IPR036388">
    <property type="entry name" value="WH-like_DNA-bd_sf"/>
</dbReference>